<name>A0ABP9YQZ2_9FUNG</name>
<reference evidence="2 3" key="1">
    <citation type="submission" date="2024-04" db="EMBL/GenBank/DDBJ databases">
        <title>genome sequences of Mucor flavus KT1a and Helicostylum pulchrum KT1b strains isolated from the surface of a dry-aged beef.</title>
        <authorList>
            <person name="Toyotome T."/>
            <person name="Hosono M."/>
            <person name="Torimaru M."/>
            <person name="Fukuda K."/>
            <person name="Mikami N."/>
        </authorList>
    </citation>
    <scope>NUCLEOTIDE SEQUENCE [LARGE SCALE GENOMIC DNA]</scope>
    <source>
        <strain evidence="2 3">KT1a</strain>
    </source>
</reference>
<evidence type="ECO:0000256" key="1">
    <source>
        <dbReference type="SAM" id="MobiDB-lite"/>
    </source>
</evidence>
<feature type="region of interest" description="Disordered" evidence="1">
    <location>
        <begin position="24"/>
        <end position="43"/>
    </location>
</feature>
<gene>
    <name evidence="2" type="ORF">MFLAVUS_002647</name>
</gene>
<keyword evidence="3" id="KW-1185">Reference proteome</keyword>
<feature type="compositionally biased region" description="Low complexity" evidence="1">
    <location>
        <begin position="24"/>
        <end position="41"/>
    </location>
</feature>
<evidence type="ECO:0000313" key="3">
    <source>
        <dbReference type="Proteomes" id="UP001473302"/>
    </source>
</evidence>
<sequence>MVTSSRFQEHFDFIEQDSFQNSSTSTFYTGSNNTSTTSYTSPHLYVDQQEYDTRRQSLSNTIETISSQATNSINGQCSLRRQSRVRTRHQRENSNGSSLASSVSHNPIIGWCLRQKSKFSSKLRHF</sequence>
<organism evidence="2 3">
    <name type="scientific">Mucor flavus</name>
    <dbReference type="NCBI Taxonomy" id="439312"/>
    <lineage>
        <taxon>Eukaryota</taxon>
        <taxon>Fungi</taxon>
        <taxon>Fungi incertae sedis</taxon>
        <taxon>Mucoromycota</taxon>
        <taxon>Mucoromycotina</taxon>
        <taxon>Mucoromycetes</taxon>
        <taxon>Mucorales</taxon>
        <taxon>Mucorineae</taxon>
        <taxon>Mucoraceae</taxon>
        <taxon>Mucor</taxon>
    </lineage>
</organism>
<protein>
    <submittedName>
        <fullName evidence="2">Uncharacterized protein</fullName>
    </submittedName>
</protein>
<evidence type="ECO:0000313" key="2">
    <source>
        <dbReference type="EMBL" id="GAA5809242.1"/>
    </source>
</evidence>
<proteinExistence type="predicted"/>
<comment type="caution">
    <text evidence="2">The sequence shown here is derived from an EMBL/GenBank/DDBJ whole genome shotgun (WGS) entry which is preliminary data.</text>
</comment>
<feature type="region of interest" description="Disordered" evidence="1">
    <location>
        <begin position="77"/>
        <end position="101"/>
    </location>
</feature>
<accession>A0ABP9YQZ2</accession>
<dbReference type="EMBL" id="BAABUK010000004">
    <property type="protein sequence ID" value="GAA5809242.1"/>
    <property type="molecule type" value="Genomic_DNA"/>
</dbReference>
<dbReference type="Proteomes" id="UP001473302">
    <property type="component" value="Unassembled WGS sequence"/>
</dbReference>